<feature type="domain" description="GST C-terminal" evidence="2">
    <location>
        <begin position="89"/>
        <end position="212"/>
    </location>
</feature>
<proteinExistence type="predicted"/>
<accession>A0A4R6RIX4</accession>
<name>A0A4R6RIX4_9HYPH</name>
<dbReference type="GO" id="GO:0016740">
    <property type="term" value="F:transferase activity"/>
    <property type="evidence" value="ECO:0007669"/>
    <property type="project" value="UniProtKB-KW"/>
</dbReference>
<evidence type="ECO:0000259" key="2">
    <source>
        <dbReference type="PROSITE" id="PS50405"/>
    </source>
</evidence>
<dbReference type="EMBL" id="SNXY01000006">
    <property type="protein sequence ID" value="TDP86443.1"/>
    <property type="molecule type" value="Genomic_DNA"/>
</dbReference>
<evidence type="ECO:0000313" key="4">
    <source>
        <dbReference type="Proteomes" id="UP000294547"/>
    </source>
</evidence>
<feature type="domain" description="GST N-terminal" evidence="1">
    <location>
        <begin position="3"/>
        <end position="86"/>
    </location>
</feature>
<dbReference type="PROSITE" id="PS50405">
    <property type="entry name" value="GST_CTER"/>
    <property type="match status" value="1"/>
</dbReference>
<reference evidence="3 4" key="1">
    <citation type="submission" date="2019-03" db="EMBL/GenBank/DDBJ databases">
        <title>Genomic Encyclopedia of Type Strains, Phase IV (KMG-IV): sequencing the most valuable type-strain genomes for metagenomic binning, comparative biology and taxonomic classification.</title>
        <authorList>
            <person name="Goeker M."/>
        </authorList>
    </citation>
    <scope>NUCLEOTIDE SEQUENCE [LARGE SCALE GENOMIC DNA]</scope>
    <source>
        <strain evidence="3 4">DSM 102969</strain>
    </source>
</reference>
<sequence length="212" mass="23504">MAVRFRLNGHFLSGPTYKVGLMLTLSGEPFAFKMVNLMAGEHRGPDYLAKARFGQIPCLEDLQNGRRLVQSAAILDYLADRLGRFGGASYDERLEAREWMFWDFDRLAAPFYRTRMIAIGFAKVHEEVAADVRRVAEAGIATLERHLAGRDWLVGDHPTIADLDVYGVLAFAGEAKIDLSAWPAVAAFVARVEALPNFGRPADVLPKADRPA</sequence>
<dbReference type="Pfam" id="PF13409">
    <property type="entry name" value="GST_N_2"/>
    <property type="match status" value="1"/>
</dbReference>
<dbReference type="InterPro" id="IPR004045">
    <property type="entry name" value="Glutathione_S-Trfase_N"/>
</dbReference>
<dbReference type="InterPro" id="IPR036249">
    <property type="entry name" value="Thioredoxin-like_sf"/>
</dbReference>
<dbReference type="PANTHER" id="PTHR44051:SF8">
    <property type="entry name" value="GLUTATHIONE S-TRANSFERASE GSTA"/>
    <property type="match status" value="1"/>
</dbReference>
<dbReference type="SFLD" id="SFLDS00019">
    <property type="entry name" value="Glutathione_Transferase_(cytos"/>
    <property type="match status" value="1"/>
</dbReference>
<dbReference type="OrthoDB" id="9810080at2"/>
<dbReference type="SUPFAM" id="SSF52833">
    <property type="entry name" value="Thioredoxin-like"/>
    <property type="match status" value="1"/>
</dbReference>
<dbReference type="Gene3D" id="1.20.1050.10">
    <property type="match status" value="1"/>
</dbReference>
<keyword evidence="3" id="KW-0808">Transferase</keyword>
<dbReference type="Gene3D" id="3.40.30.10">
    <property type="entry name" value="Glutaredoxin"/>
    <property type="match status" value="1"/>
</dbReference>
<dbReference type="Pfam" id="PF00043">
    <property type="entry name" value="GST_C"/>
    <property type="match status" value="1"/>
</dbReference>
<organism evidence="3 4">
    <name type="scientific">Oharaeibacter diazotrophicus</name>
    <dbReference type="NCBI Taxonomy" id="1920512"/>
    <lineage>
        <taxon>Bacteria</taxon>
        <taxon>Pseudomonadati</taxon>
        <taxon>Pseudomonadota</taxon>
        <taxon>Alphaproteobacteria</taxon>
        <taxon>Hyphomicrobiales</taxon>
        <taxon>Pleomorphomonadaceae</taxon>
        <taxon>Oharaeibacter</taxon>
    </lineage>
</organism>
<evidence type="ECO:0000259" key="1">
    <source>
        <dbReference type="PROSITE" id="PS50404"/>
    </source>
</evidence>
<dbReference type="InterPro" id="IPR036282">
    <property type="entry name" value="Glutathione-S-Trfase_C_sf"/>
</dbReference>
<keyword evidence="4" id="KW-1185">Reference proteome</keyword>
<dbReference type="InterPro" id="IPR004046">
    <property type="entry name" value="GST_C"/>
</dbReference>
<gene>
    <name evidence="3" type="ORF">EDD54_0318</name>
</gene>
<dbReference type="PANTHER" id="PTHR44051">
    <property type="entry name" value="GLUTATHIONE S-TRANSFERASE-RELATED"/>
    <property type="match status" value="1"/>
</dbReference>
<dbReference type="SUPFAM" id="SSF47616">
    <property type="entry name" value="GST C-terminal domain-like"/>
    <property type="match status" value="1"/>
</dbReference>
<dbReference type="InterPro" id="IPR040079">
    <property type="entry name" value="Glutathione_S-Trfase"/>
</dbReference>
<dbReference type="InterPro" id="IPR010987">
    <property type="entry name" value="Glutathione-S-Trfase_C-like"/>
</dbReference>
<protein>
    <submittedName>
        <fullName evidence="3">Glutathione S-transferase</fullName>
    </submittedName>
</protein>
<dbReference type="PROSITE" id="PS50404">
    <property type="entry name" value="GST_NTER"/>
    <property type="match status" value="1"/>
</dbReference>
<dbReference type="SFLD" id="SFLDG00358">
    <property type="entry name" value="Main_(cytGST)"/>
    <property type="match status" value="1"/>
</dbReference>
<comment type="caution">
    <text evidence="3">The sequence shown here is derived from an EMBL/GenBank/DDBJ whole genome shotgun (WGS) entry which is preliminary data.</text>
</comment>
<dbReference type="RefSeq" id="WP_126537215.1">
    <property type="nucleotide sequence ID" value="NZ_BSPM01000008.1"/>
</dbReference>
<dbReference type="Proteomes" id="UP000294547">
    <property type="component" value="Unassembled WGS sequence"/>
</dbReference>
<evidence type="ECO:0000313" key="3">
    <source>
        <dbReference type="EMBL" id="TDP86443.1"/>
    </source>
</evidence>
<dbReference type="AlphaFoldDB" id="A0A4R6RIX4"/>